<gene>
    <name evidence="1" type="ORF">CspeluHIS016_0602900</name>
</gene>
<evidence type="ECO:0000313" key="1">
    <source>
        <dbReference type="EMBL" id="GMK58848.1"/>
    </source>
</evidence>
<evidence type="ECO:0000313" key="2">
    <source>
        <dbReference type="Proteomes" id="UP001222932"/>
    </source>
</evidence>
<organism evidence="1 2">
    <name type="scientific">Cutaneotrichosporon spelunceum</name>
    <dbReference type="NCBI Taxonomy" id="1672016"/>
    <lineage>
        <taxon>Eukaryota</taxon>
        <taxon>Fungi</taxon>
        <taxon>Dikarya</taxon>
        <taxon>Basidiomycota</taxon>
        <taxon>Agaricomycotina</taxon>
        <taxon>Tremellomycetes</taxon>
        <taxon>Trichosporonales</taxon>
        <taxon>Trichosporonaceae</taxon>
        <taxon>Cutaneotrichosporon</taxon>
    </lineage>
</organism>
<keyword evidence="2" id="KW-1185">Reference proteome</keyword>
<reference evidence="1" key="2">
    <citation type="submission" date="2023-06" db="EMBL/GenBank/DDBJ databases">
        <authorList>
            <person name="Kobayashi Y."/>
            <person name="Kayamori A."/>
            <person name="Aoki K."/>
            <person name="Shiwa Y."/>
            <person name="Fujita N."/>
            <person name="Sugita T."/>
            <person name="Iwasaki W."/>
            <person name="Tanaka N."/>
            <person name="Takashima M."/>
        </authorList>
    </citation>
    <scope>NUCLEOTIDE SEQUENCE</scope>
    <source>
        <strain evidence="1">HIS016</strain>
    </source>
</reference>
<sequence>MMDEVKPTPVATCESQDAVRPPASNVPPTLLGLSISTPTLVLLWTAIHVLVVLEPAPVHPFLPRFLSSRIWFEIQSRFRLAPSALALSTTQETLRWAAAGPRQSATWALRYTADNRRDMHTPSHYLEAEDRLRALSVFPSSLWLAPISTSERCMARWFCYC</sequence>
<protein>
    <submittedName>
        <fullName evidence="1">Uncharacterized protein</fullName>
    </submittedName>
</protein>
<accession>A0AAD3TY11</accession>
<dbReference type="EMBL" id="BTCM01000006">
    <property type="protein sequence ID" value="GMK58848.1"/>
    <property type="molecule type" value="Genomic_DNA"/>
</dbReference>
<proteinExistence type="predicted"/>
<dbReference type="AlphaFoldDB" id="A0AAD3TY11"/>
<reference evidence="1" key="1">
    <citation type="journal article" date="2023" name="BMC Genomics">
        <title>Chromosome-level genome assemblies of Cutaneotrichosporon spp. (Trichosporonales, Basidiomycota) reveal imbalanced evolution between nucleotide sequences and chromosome synteny.</title>
        <authorList>
            <person name="Kobayashi Y."/>
            <person name="Kayamori A."/>
            <person name="Aoki K."/>
            <person name="Shiwa Y."/>
            <person name="Matsutani M."/>
            <person name="Fujita N."/>
            <person name="Sugita T."/>
            <person name="Iwasaki W."/>
            <person name="Tanaka N."/>
            <person name="Takashima M."/>
        </authorList>
    </citation>
    <scope>NUCLEOTIDE SEQUENCE</scope>
    <source>
        <strain evidence="1">HIS016</strain>
    </source>
</reference>
<name>A0AAD3TY11_9TREE</name>
<dbReference type="Proteomes" id="UP001222932">
    <property type="component" value="Unassembled WGS sequence"/>
</dbReference>
<comment type="caution">
    <text evidence="1">The sequence shown here is derived from an EMBL/GenBank/DDBJ whole genome shotgun (WGS) entry which is preliminary data.</text>
</comment>